<evidence type="ECO:0000313" key="5">
    <source>
        <dbReference type="Proteomes" id="UP000237365"/>
    </source>
</evidence>
<evidence type="ECO:0000313" key="4">
    <source>
        <dbReference type="EMBL" id="POP16702.1"/>
    </source>
</evidence>
<accession>A0AAP8PV75</accession>
<reference evidence="4" key="1">
    <citation type="submission" date="2018-01" db="EMBL/GenBank/DDBJ databases">
        <title>The opportunistic pathogen Serratia marcescens is an overlooked threat to honeybees.</title>
        <authorList>
            <person name="Raymann K."/>
            <person name="Shaffer Z."/>
            <person name="Coon K."/>
            <person name="Salisbury S."/>
            <person name="Moran N.A."/>
        </authorList>
    </citation>
    <scope>NUCLEOTIDE SEQUENCE [LARGE SCALE GENOMIC DNA]</scope>
    <source>
        <strain evidence="4">KZ19</strain>
    </source>
</reference>
<comment type="caution">
    <text evidence="4">The sequence shown here is derived from an EMBL/GenBank/DDBJ whole genome shotgun (WGS) entry which is preliminary data.</text>
</comment>
<dbReference type="Proteomes" id="UP000237365">
    <property type="component" value="Unassembled WGS sequence"/>
</dbReference>
<evidence type="ECO:0000259" key="1">
    <source>
        <dbReference type="Pfam" id="PF13175"/>
    </source>
</evidence>
<dbReference type="AlphaFoldDB" id="A0AAP8PV75"/>
<feature type="domain" description="OLD protein-like TOPRIM" evidence="2">
    <location>
        <begin position="388"/>
        <end position="454"/>
    </location>
</feature>
<dbReference type="GO" id="GO:0004519">
    <property type="term" value="F:endonuclease activity"/>
    <property type="evidence" value="ECO:0007669"/>
    <property type="project" value="UniProtKB-KW"/>
</dbReference>
<keyword evidence="4" id="KW-0378">Hydrolase</keyword>
<organism evidence="4">
    <name type="scientific">Serratia marcescens</name>
    <dbReference type="NCBI Taxonomy" id="615"/>
    <lineage>
        <taxon>Bacteria</taxon>
        <taxon>Pseudomonadati</taxon>
        <taxon>Pseudomonadota</taxon>
        <taxon>Gammaproteobacteria</taxon>
        <taxon>Enterobacterales</taxon>
        <taxon>Yersiniaceae</taxon>
        <taxon>Serratia</taxon>
    </lineage>
</organism>
<dbReference type="Pfam" id="PF20469">
    <property type="entry name" value="OLD-like_TOPRIM"/>
    <property type="match status" value="1"/>
</dbReference>
<name>A0AAP8PV75_SERMA</name>
<dbReference type="EMBL" id="PQGI01000009">
    <property type="protein sequence ID" value="POP16702.1"/>
    <property type="molecule type" value="Genomic_DNA"/>
</dbReference>
<reference evidence="3 5" key="2">
    <citation type="submission" date="2024-07" db="EMBL/GenBank/DDBJ databases">
        <title>Making a pathogen? Evaluating the impact of protist predation on the evolution of virulence in Serratia marcescens.</title>
        <authorList>
            <person name="Hopkins H."/>
            <person name="Lopezguerra C."/>
            <person name="Lau M.-J."/>
        </authorList>
    </citation>
    <scope>NUCLEOTIDE SEQUENCE [LARGE SCALE GENOMIC DNA]</scope>
    <source>
        <strain evidence="3 5">KZ19</strain>
    </source>
</reference>
<dbReference type="InterPro" id="IPR051396">
    <property type="entry name" value="Bact_Antivir_Def_Nuclease"/>
</dbReference>
<gene>
    <name evidence="3" type="ORF">C3R40_014745</name>
    <name evidence="4" type="ORF">C3R40_13265</name>
</gene>
<protein>
    <submittedName>
        <fullName evidence="3">ATP-dependent endonuclease</fullName>
    </submittedName>
    <submittedName>
        <fullName evidence="4">OLD family endonuclease</fullName>
    </submittedName>
</protein>
<feature type="domain" description="Endonuclease GajA/Old nuclease/RecF-like AAA" evidence="1">
    <location>
        <begin position="5"/>
        <end position="70"/>
    </location>
</feature>
<evidence type="ECO:0000259" key="2">
    <source>
        <dbReference type="Pfam" id="PF20469"/>
    </source>
</evidence>
<proteinExistence type="predicted"/>
<dbReference type="PANTHER" id="PTHR43581">
    <property type="entry name" value="ATP/GTP PHOSPHATASE"/>
    <property type="match status" value="1"/>
</dbReference>
<feature type="domain" description="Endonuclease GajA/Old nuclease/RecF-like AAA" evidence="1">
    <location>
        <begin position="153"/>
        <end position="335"/>
    </location>
</feature>
<dbReference type="PANTHER" id="PTHR43581:SF4">
    <property type="entry name" value="ATP_GTP PHOSPHATASE"/>
    <property type="match status" value="1"/>
</dbReference>
<dbReference type="RefSeq" id="WP_103681971.1">
    <property type="nucleotide sequence ID" value="NZ_PQGI02000002.1"/>
</dbReference>
<sequence length="587" mass="65041">MSHYLDTLTIKNFKSCKHIEVKLSEFTPIIGYNNAGKSNILSAVEWLFKKKLLALDDYHDADMEICVEGKIVGVSDEILDGLAQEHREKISPFIQDGIVEIKRTQIVNASKAADVKLQIKNPANGQYRAPPTGIDNAIKGLFPEPIRVGAMENSAEDASKSKASSTIGKLLSELCESVQKSNSTRISKHLNAVSRRMEADGNKRIPELSDIDTSINEKIADFFPGINLKLHFPTPSFEDLFKSGTVKVYEDGMAGIARECSSYGHGTQRSIQMALIRHLADIKKNEQSSTTTLLLIDEPELYLHPFAIEQIREALNTLSGNGYQIIFTTHSSQMITEETAPHTILIRKNNIKGTYRRTTMAEAVARTIEDGPAQASHLFSLTQSSQVLFSNNVILTEGKTELRLLPFIFQKIQNRTLGQAQIAMIETGSVNNISKTLKILKAMDIPARAIVDLDYAFRGAIINGIINDDDQNIAELKKILQKMHDNQECKVGHNGLPTKGGVCTAAEAFEIMASKPEAHAHIQALATILREKNIWLWQKGAIEAHLGLESKDEDTWSQFKVKASRSPLEEICPDHAGIHALIQWVSA</sequence>
<dbReference type="EMBL" id="PQGI02000002">
    <property type="protein sequence ID" value="MEX3187875.1"/>
    <property type="molecule type" value="Genomic_DNA"/>
</dbReference>
<dbReference type="InterPro" id="IPR027417">
    <property type="entry name" value="P-loop_NTPase"/>
</dbReference>
<dbReference type="InterPro" id="IPR041685">
    <property type="entry name" value="AAA_GajA/Old/RecF-like"/>
</dbReference>
<keyword evidence="4" id="KW-0255">Endonuclease</keyword>
<dbReference type="Pfam" id="PF13175">
    <property type="entry name" value="AAA_15"/>
    <property type="match status" value="2"/>
</dbReference>
<dbReference type="SUPFAM" id="SSF52540">
    <property type="entry name" value="P-loop containing nucleoside triphosphate hydrolases"/>
    <property type="match status" value="1"/>
</dbReference>
<keyword evidence="4" id="KW-0540">Nuclease</keyword>
<dbReference type="Gene3D" id="3.40.50.300">
    <property type="entry name" value="P-loop containing nucleotide triphosphate hydrolases"/>
    <property type="match status" value="1"/>
</dbReference>
<reference evidence="3 5" key="3">
    <citation type="submission" date="2024-07" db="EMBL/GenBank/DDBJ databases">
        <authorList>
            <person name="Raymann K."/>
        </authorList>
    </citation>
    <scope>NUCLEOTIDE SEQUENCE [LARGE SCALE GENOMIC DNA]</scope>
    <source>
        <strain evidence="3 5">KZ19</strain>
    </source>
</reference>
<evidence type="ECO:0000313" key="3">
    <source>
        <dbReference type="EMBL" id="MEX3187875.1"/>
    </source>
</evidence>
<dbReference type="InterPro" id="IPR034139">
    <property type="entry name" value="TOPRIM_OLD"/>
</dbReference>